<evidence type="ECO:0000313" key="2">
    <source>
        <dbReference type="EMBL" id="KAK3228215.1"/>
    </source>
</evidence>
<evidence type="ECO:0000313" key="3">
    <source>
        <dbReference type="Proteomes" id="UP001281410"/>
    </source>
</evidence>
<dbReference type="InterPro" id="IPR053151">
    <property type="entry name" value="RNase_H-like"/>
</dbReference>
<protein>
    <recommendedName>
        <fullName evidence="1">RNase H type-1 domain-containing protein</fullName>
    </recommendedName>
</protein>
<dbReference type="GO" id="GO:0003676">
    <property type="term" value="F:nucleic acid binding"/>
    <property type="evidence" value="ECO:0007669"/>
    <property type="project" value="InterPro"/>
</dbReference>
<dbReference type="InterPro" id="IPR002156">
    <property type="entry name" value="RNaseH_domain"/>
</dbReference>
<reference evidence="2" key="1">
    <citation type="journal article" date="2023" name="Plant J.">
        <title>Genome sequences and population genomics provide insights into the demographic history, inbreeding, and mutation load of two 'living fossil' tree species of Dipteronia.</title>
        <authorList>
            <person name="Feng Y."/>
            <person name="Comes H.P."/>
            <person name="Chen J."/>
            <person name="Zhu S."/>
            <person name="Lu R."/>
            <person name="Zhang X."/>
            <person name="Li P."/>
            <person name="Qiu J."/>
            <person name="Olsen K.M."/>
            <person name="Qiu Y."/>
        </authorList>
    </citation>
    <scope>NUCLEOTIDE SEQUENCE</scope>
    <source>
        <strain evidence="2">NBL</strain>
    </source>
</reference>
<dbReference type="PANTHER" id="PTHR47723">
    <property type="entry name" value="OS05G0353850 PROTEIN"/>
    <property type="match status" value="1"/>
</dbReference>
<proteinExistence type="predicted"/>
<comment type="caution">
    <text evidence="2">The sequence shown here is derived from an EMBL/GenBank/DDBJ whole genome shotgun (WGS) entry which is preliminary data.</text>
</comment>
<dbReference type="Pfam" id="PF13456">
    <property type="entry name" value="RVT_3"/>
    <property type="match status" value="1"/>
</dbReference>
<dbReference type="AlphaFoldDB" id="A0AAE0B2T8"/>
<sequence length="97" mass="10831">MDTGLYPCEVELDAKVVVNWINSQTLLCSDIGNVVSDIHHLLELAHFESIVFIPIKANQVAHGLAKNSLSCVEDLFWLEDFPSCVDLFVSADRRVCL</sequence>
<dbReference type="Proteomes" id="UP001281410">
    <property type="component" value="Unassembled WGS sequence"/>
</dbReference>
<feature type="domain" description="RNase H type-1" evidence="1">
    <location>
        <begin position="2"/>
        <end position="67"/>
    </location>
</feature>
<gene>
    <name evidence="2" type="ORF">Dsin_008077</name>
</gene>
<evidence type="ECO:0000259" key="1">
    <source>
        <dbReference type="Pfam" id="PF13456"/>
    </source>
</evidence>
<dbReference type="PANTHER" id="PTHR47723:SF21">
    <property type="entry name" value="POLYNUCLEOTIDYL TRANSFERASE, RIBONUCLEASE H-LIKE SUPERFAMILY PROTEIN"/>
    <property type="match status" value="1"/>
</dbReference>
<organism evidence="2 3">
    <name type="scientific">Dipteronia sinensis</name>
    <dbReference type="NCBI Taxonomy" id="43782"/>
    <lineage>
        <taxon>Eukaryota</taxon>
        <taxon>Viridiplantae</taxon>
        <taxon>Streptophyta</taxon>
        <taxon>Embryophyta</taxon>
        <taxon>Tracheophyta</taxon>
        <taxon>Spermatophyta</taxon>
        <taxon>Magnoliopsida</taxon>
        <taxon>eudicotyledons</taxon>
        <taxon>Gunneridae</taxon>
        <taxon>Pentapetalae</taxon>
        <taxon>rosids</taxon>
        <taxon>malvids</taxon>
        <taxon>Sapindales</taxon>
        <taxon>Sapindaceae</taxon>
        <taxon>Hippocastanoideae</taxon>
        <taxon>Acereae</taxon>
        <taxon>Dipteronia</taxon>
    </lineage>
</organism>
<accession>A0AAE0B2T8</accession>
<keyword evidence="3" id="KW-1185">Reference proteome</keyword>
<dbReference type="EMBL" id="JANJYJ010000002">
    <property type="protein sequence ID" value="KAK3228215.1"/>
    <property type="molecule type" value="Genomic_DNA"/>
</dbReference>
<dbReference type="GO" id="GO:0004523">
    <property type="term" value="F:RNA-DNA hybrid ribonuclease activity"/>
    <property type="evidence" value="ECO:0007669"/>
    <property type="project" value="InterPro"/>
</dbReference>
<name>A0AAE0B2T8_9ROSI</name>